<dbReference type="KEGG" id="muv:FIT94_04300"/>
<feature type="transmembrane region" description="Helical" evidence="1">
    <location>
        <begin position="75"/>
        <end position="96"/>
    </location>
</feature>
<dbReference type="AlphaFoldDB" id="A0AAX1F041"/>
<name>A0AAX1F041_9PROT</name>
<dbReference type="GeneID" id="66285102"/>
<dbReference type="Proteomes" id="UP000314901">
    <property type="component" value="Chromosome"/>
</dbReference>
<feature type="transmembrane region" description="Helical" evidence="1">
    <location>
        <begin position="112"/>
        <end position="129"/>
    </location>
</feature>
<keyword evidence="1" id="KW-0812">Transmembrane</keyword>
<feature type="transmembrane region" description="Helical" evidence="1">
    <location>
        <begin position="51"/>
        <end position="69"/>
    </location>
</feature>
<protein>
    <submittedName>
        <fullName evidence="2">Zinc ribbon domain-containing protein</fullName>
    </submittedName>
</protein>
<evidence type="ECO:0000313" key="2">
    <source>
        <dbReference type="EMBL" id="QDC41281.1"/>
    </source>
</evidence>
<dbReference type="EMBL" id="CP040953">
    <property type="protein sequence ID" value="QDC41281.1"/>
    <property type="molecule type" value="Genomic_DNA"/>
</dbReference>
<keyword evidence="1" id="KW-1133">Transmembrane helix</keyword>
<reference evidence="2 3" key="1">
    <citation type="journal article" date="2019" name="ISME J.">
        <title>Evolution in action: habitat transition from sediment to the pelagial leads to genome streamlining in Methylophilaceae.</title>
        <authorList>
            <person name="Salcher M."/>
            <person name="Schaefle D."/>
            <person name="Kaspar M."/>
            <person name="Neuenschwander S.M."/>
            <person name="Ghai R."/>
        </authorList>
    </citation>
    <scope>NUCLEOTIDE SEQUENCE [LARGE SCALE GENOMIC DNA]</scope>
    <source>
        <strain evidence="2 3">MMS-RVI-51</strain>
    </source>
</reference>
<evidence type="ECO:0000256" key="1">
    <source>
        <dbReference type="SAM" id="Phobius"/>
    </source>
</evidence>
<sequence>MICYECGHAIRRDFAKFCDHCGSSLEIKLKKPSAKKEALVKIEDEIDQASNLFLLWNSAIAATFIFYIIHALTDGYIYLFLLVLFMLVVSWMLLLTKLHDLALINHQSTKKFILMNFGVPILGTFYSYIKLTQK</sequence>
<accession>A0AAX1F041</accession>
<keyword evidence="1" id="KW-0472">Membrane</keyword>
<dbReference type="RefSeq" id="WP_139867966.1">
    <property type="nucleotide sequence ID" value="NZ_CP040949.1"/>
</dbReference>
<proteinExistence type="predicted"/>
<organism evidence="2 3">
    <name type="scientific">Candidatus Methylopumilus universalis</name>
    <dbReference type="NCBI Taxonomy" id="2588536"/>
    <lineage>
        <taxon>Bacteria</taxon>
        <taxon>Pseudomonadati</taxon>
        <taxon>Pseudomonadota</taxon>
        <taxon>Betaproteobacteria</taxon>
        <taxon>Nitrosomonadales</taxon>
        <taxon>Methylophilaceae</taxon>
        <taxon>Candidatus Methylopumilus</taxon>
    </lineage>
</organism>
<gene>
    <name evidence="2" type="ORF">FIT94_04300</name>
</gene>
<evidence type="ECO:0000313" key="3">
    <source>
        <dbReference type="Proteomes" id="UP000314901"/>
    </source>
</evidence>